<evidence type="ECO:0000256" key="6">
    <source>
        <dbReference type="ARBA" id="ARBA00022771"/>
    </source>
</evidence>
<keyword evidence="13" id="KW-0436">Ligase</keyword>
<dbReference type="UniPathway" id="UPA00886"/>
<evidence type="ECO:0000256" key="5">
    <source>
        <dbReference type="ARBA" id="ARBA00022723"/>
    </source>
</evidence>
<dbReference type="InParanoid" id="A0A1C7NSB9"/>
<dbReference type="STRING" id="101091.A0A1C7NSB9"/>
<evidence type="ECO:0000256" key="7">
    <source>
        <dbReference type="ARBA" id="ARBA00022786"/>
    </source>
</evidence>
<dbReference type="GO" id="GO:0030915">
    <property type="term" value="C:Smc5-Smc6 complex"/>
    <property type="evidence" value="ECO:0007669"/>
    <property type="project" value="InterPro"/>
</dbReference>
<dbReference type="GO" id="GO:0016874">
    <property type="term" value="F:ligase activity"/>
    <property type="evidence" value="ECO:0007669"/>
    <property type="project" value="UniProtKB-KW"/>
</dbReference>
<keyword evidence="5" id="KW-0479">Metal-binding</keyword>
<evidence type="ECO:0000256" key="3">
    <source>
        <dbReference type="ARBA" id="ARBA00008212"/>
    </source>
</evidence>
<feature type="region of interest" description="Disordered" evidence="11">
    <location>
        <begin position="233"/>
        <end position="252"/>
    </location>
</feature>
<dbReference type="GO" id="GO:0000724">
    <property type="term" value="P:double-strand break repair via homologous recombination"/>
    <property type="evidence" value="ECO:0007669"/>
    <property type="project" value="InterPro"/>
</dbReference>
<dbReference type="Gene3D" id="3.30.40.10">
    <property type="entry name" value="Zinc/RING finger domain, C3HC4 (zinc finger)"/>
    <property type="match status" value="1"/>
</dbReference>
<dbReference type="GO" id="GO:0061665">
    <property type="term" value="F:SUMO ligase activity"/>
    <property type="evidence" value="ECO:0007669"/>
    <property type="project" value="TreeGrafter"/>
</dbReference>
<dbReference type="Pfam" id="PF11789">
    <property type="entry name" value="zf-Nse"/>
    <property type="match status" value="1"/>
</dbReference>
<keyword evidence="4" id="KW-0808">Transferase</keyword>
<dbReference type="OrthoDB" id="26899at2759"/>
<feature type="compositionally biased region" description="Basic and acidic residues" evidence="11">
    <location>
        <begin position="233"/>
        <end position="243"/>
    </location>
</feature>
<dbReference type="SUPFAM" id="SSF57850">
    <property type="entry name" value="RING/U-box"/>
    <property type="match status" value="1"/>
</dbReference>
<dbReference type="Proteomes" id="UP000093000">
    <property type="component" value="Unassembled WGS sequence"/>
</dbReference>
<evidence type="ECO:0000256" key="2">
    <source>
        <dbReference type="ARBA" id="ARBA00004718"/>
    </source>
</evidence>
<dbReference type="GO" id="GO:0008270">
    <property type="term" value="F:zinc ion binding"/>
    <property type="evidence" value="ECO:0007669"/>
    <property type="project" value="UniProtKB-KW"/>
</dbReference>
<dbReference type="EMBL" id="LUGH01000001">
    <property type="protein sequence ID" value="OBZ91919.1"/>
    <property type="molecule type" value="Genomic_DNA"/>
</dbReference>
<keyword evidence="9" id="KW-0539">Nucleus</keyword>
<dbReference type="InterPro" id="IPR004181">
    <property type="entry name" value="Znf_MIZ"/>
</dbReference>
<organism evidence="13 14">
    <name type="scientific">Choanephora cucurbitarum</name>
    <dbReference type="NCBI Taxonomy" id="101091"/>
    <lineage>
        <taxon>Eukaryota</taxon>
        <taxon>Fungi</taxon>
        <taxon>Fungi incertae sedis</taxon>
        <taxon>Mucoromycota</taxon>
        <taxon>Mucoromycotina</taxon>
        <taxon>Mucoromycetes</taxon>
        <taxon>Mucorales</taxon>
        <taxon>Mucorineae</taxon>
        <taxon>Choanephoraceae</taxon>
        <taxon>Choanephoroideae</taxon>
        <taxon>Choanephora</taxon>
    </lineage>
</organism>
<gene>
    <name evidence="13" type="primary">MMS21</name>
    <name evidence="13" type="ORF">A0J61_00022</name>
</gene>
<dbReference type="InterPro" id="IPR026846">
    <property type="entry name" value="Nse2(Mms21)"/>
</dbReference>
<dbReference type="CDD" id="cd16651">
    <property type="entry name" value="SPL-RING_NSE2"/>
    <property type="match status" value="1"/>
</dbReference>
<comment type="caution">
    <text evidence="13">The sequence shown here is derived from an EMBL/GenBank/DDBJ whole genome shotgun (WGS) entry which is preliminary data.</text>
</comment>
<evidence type="ECO:0000313" key="13">
    <source>
        <dbReference type="EMBL" id="OBZ91919.1"/>
    </source>
</evidence>
<evidence type="ECO:0000256" key="11">
    <source>
        <dbReference type="SAM" id="MobiDB-lite"/>
    </source>
</evidence>
<protein>
    <submittedName>
        <fullName evidence="13">E3 SUMO-protein ligase MMS21</fullName>
    </submittedName>
</protein>
<keyword evidence="6 10" id="KW-0863">Zinc-finger</keyword>
<dbReference type="AlphaFoldDB" id="A0A1C7NSB9"/>
<evidence type="ECO:0000256" key="4">
    <source>
        <dbReference type="ARBA" id="ARBA00022679"/>
    </source>
</evidence>
<name>A0A1C7NSB9_9FUNG</name>
<keyword evidence="7" id="KW-0833">Ubl conjugation pathway</keyword>
<dbReference type="PROSITE" id="PS51044">
    <property type="entry name" value="ZF_SP_RING"/>
    <property type="match status" value="1"/>
</dbReference>
<evidence type="ECO:0000256" key="1">
    <source>
        <dbReference type="ARBA" id="ARBA00004123"/>
    </source>
</evidence>
<comment type="subcellular location">
    <subcellularLocation>
        <location evidence="1">Nucleus</location>
    </subcellularLocation>
</comment>
<keyword evidence="14" id="KW-1185">Reference proteome</keyword>
<proteinExistence type="inferred from homology"/>
<dbReference type="FunCoup" id="A0A1C7NSB9">
    <property type="interactions" value="148"/>
</dbReference>
<dbReference type="InterPro" id="IPR013083">
    <property type="entry name" value="Znf_RING/FYVE/PHD"/>
</dbReference>
<accession>A0A1C7NSB9</accession>
<dbReference type="GO" id="GO:0016925">
    <property type="term" value="P:protein sumoylation"/>
    <property type="evidence" value="ECO:0007669"/>
    <property type="project" value="UniProtKB-UniPathway"/>
</dbReference>
<evidence type="ECO:0000256" key="8">
    <source>
        <dbReference type="ARBA" id="ARBA00022833"/>
    </source>
</evidence>
<evidence type="ECO:0000256" key="9">
    <source>
        <dbReference type="ARBA" id="ARBA00023242"/>
    </source>
</evidence>
<dbReference type="PANTHER" id="PTHR21330">
    <property type="entry name" value="E3 SUMO-PROTEIN LIGASE NSE2"/>
    <property type="match status" value="1"/>
</dbReference>
<feature type="domain" description="SP-RING-type" evidence="12">
    <location>
        <begin position="156"/>
        <end position="237"/>
    </location>
</feature>
<dbReference type="GO" id="GO:0005634">
    <property type="term" value="C:nucleus"/>
    <property type="evidence" value="ECO:0007669"/>
    <property type="project" value="UniProtKB-SubCell"/>
</dbReference>
<evidence type="ECO:0000259" key="12">
    <source>
        <dbReference type="PROSITE" id="PS51044"/>
    </source>
</evidence>
<sequence>MSDRETTLEDIRDNFSFDSRNSSIFSNVTGDIRDLQLLIQKGQGHIKTAAEDHEESKRTEKVAALDERFKRLIDLSNELHCHKNTMDQLKTRIDRGEKVKDIAGHYEKEKDVQSNKIAADESKKFYRNNSYVAFRQLLWTIHHPDEEMPSLVETTEEDDIVMGPSKISLKCPLTTIWFEDPMTSIICKHTFSKSAIFSLFKHQNAIPCPIPGCNRPVQRASLKPDDLMAERVKRAKEREKEGQKATQFFDVE</sequence>
<dbReference type="PANTHER" id="PTHR21330:SF1">
    <property type="entry name" value="E3 SUMO-PROTEIN LIGASE NSE2"/>
    <property type="match status" value="1"/>
</dbReference>
<evidence type="ECO:0000313" key="14">
    <source>
        <dbReference type="Proteomes" id="UP000093000"/>
    </source>
</evidence>
<evidence type="ECO:0000256" key="10">
    <source>
        <dbReference type="PROSITE-ProRule" id="PRU00452"/>
    </source>
</evidence>
<reference evidence="13 14" key="1">
    <citation type="submission" date="2016-03" db="EMBL/GenBank/DDBJ databases">
        <title>Choanephora cucurbitarum.</title>
        <authorList>
            <person name="Min B."/>
            <person name="Park H."/>
            <person name="Park J.-H."/>
            <person name="Shin H.-D."/>
            <person name="Choi I.-G."/>
        </authorList>
    </citation>
    <scope>NUCLEOTIDE SEQUENCE [LARGE SCALE GENOMIC DNA]</scope>
    <source>
        <strain evidence="13 14">KUS-F28377</strain>
    </source>
</reference>
<keyword evidence="8" id="KW-0862">Zinc</keyword>
<comment type="pathway">
    <text evidence="2">Protein modification; protein sumoylation.</text>
</comment>
<comment type="similarity">
    <text evidence="3">Belongs to the NSE2 family.</text>
</comment>